<keyword evidence="5 7" id="KW-0472">Membrane</keyword>
<evidence type="ECO:0000256" key="2">
    <source>
        <dbReference type="ARBA" id="ARBA00022618"/>
    </source>
</evidence>
<evidence type="ECO:0000256" key="4">
    <source>
        <dbReference type="ARBA" id="ARBA00022989"/>
    </source>
</evidence>
<dbReference type="EMBL" id="CP118848">
    <property type="protein sequence ID" value="WHI61125.1"/>
    <property type="molecule type" value="Genomic_DNA"/>
</dbReference>
<dbReference type="AlphaFoldDB" id="A0AAP1RRK1"/>
<dbReference type="Proteomes" id="UP001223261">
    <property type="component" value="Chromosome"/>
</dbReference>
<dbReference type="Proteomes" id="UP000770161">
    <property type="component" value="Unassembled WGS sequence"/>
</dbReference>
<dbReference type="HAMAP" id="MF_00910">
    <property type="entry name" value="FtsL"/>
    <property type="match status" value="1"/>
</dbReference>
<evidence type="ECO:0000313" key="12">
    <source>
        <dbReference type="Proteomes" id="UP001223261"/>
    </source>
</evidence>
<proteinExistence type="inferred from homology"/>
<dbReference type="RefSeq" id="WP_064204076.1">
    <property type="nucleotide sequence ID" value="NZ_CABIVY010000002.1"/>
</dbReference>
<dbReference type="EMBL" id="JAHLZN010000001">
    <property type="protein sequence ID" value="MBU6112454.1"/>
    <property type="molecule type" value="Genomic_DNA"/>
</dbReference>
<comment type="function">
    <text evidence="7">Essential cell division protein.</text>
</comment>
<keyword evidence="1 7" id="KW-1003">Cell membrane</keyword>
<keyword evidence="2 7" id="KW-0132">Cell division</keyword>
<dbReference type="InterPro" id="IPR011922">
    <property type="entry name" value="Cell_div_FtsL"/>
</dbReference>
<evidence type="ECO:0000256" key="3">
    <source>
        <dbReference type="ARBA" id="ARBA00022692"/>
    </source>
</evidence>
<organism evidence="10 12">
    <name type="scientific">Mammaliicoccus lentus</name>
    <name type="common">Staphylococcus lentus</name>
    <dbReference type="NCBI Taxonomy" id="42858"/>
    <lineage>
        <taxon>Bacteria</taxon>
        <taxon>Bacillati</taxon>
        <taxon>Bacillota</taxon>
        <taxon>Bacilli</taxon>
        <taxon>Bacillales</taxon>
        <taxon>Staphylococcaceae</taxon>
        <taxon>Mammaliicoccus</taxon>
    </lineage>
</organism>
<dbReference type="InterPro" id="IPR007060">
    <property type="entry name" value="FtsL/DivIC"/>
</dbReference>
<feature type="transmembrane region" description="Helical" evidence="7">
    <location>
        <begin position="41"/>
        <end position="60"/>
    </location>
</feature>
<gene>
    <name evidence="7 10" type="primary">ftsL</name>
    <name evidence="9" type="ORF">KQ656_00715</name>
    <name evidence="10" type="ORF">PYH69_05705</name>
</gene>
<accession>A0AAP1RRK1</accession>
<evidence type="ECO:0000313" key="10">
    <source>
        <dbReference type="EMBL" id="WHI61125.1"/>
    </source>
</evidence>
<reference evidence="10" key="2">
    <citation type="journal article" date="2023" name="Antibiotics">
        <title>Prevalence and Molecular Characterization of Methicillin-Resistant Staphylococci (MRS) and Mammaliicocci (MRM) in Dromedary Camels from Algeria: First Detection of SCCmec-mecC Hybrid in Methicillin-Resistant Mammaliicoccus lentus.</title>
        <authorList>
            <person name="Belhout C."/>
            <person name="Boyen F."/>
            <person name="Vereecke N."/>
            <person name="Theuns S."/>
            <person name="Taibi N."/>
            <person name="Stegger M."/>
            <person name="de la Fe-Rodriguez P.Y."/>
            <person name="Bouayad L."/>
            <person name="Elgroud R."/>
            <person name="Butaye P."/>
        </authorList>
    </citation>
    <scope>NUCLEOTIDE SEQUENCE</scope>
    <source>
        <strain evidence="10">7048</strain>
    </source>
</reference>
<keyword evidence="6 7" id="KW-0131">Cell cycle</keyword>
<evidence type="ECO:0000313" key="9">
    <source>
        <dbReference type="EMBL" id="MBU6112454.1"/>
    </source>
</evidence>
<keyword evidence="11" id="KW-1185">Reference proteome</keyword>
<dbReference type="NCBIfam" id="TIGR02209">
    <property type="entry name" value="ftsL_broad"/>
    <property type="match status" value="1"/>
</dbReference>
<keyword evidence="3 7" id="KW-0812">Transmembrane</keyword>
<comment type="similarity">
    <text evidence="7">Belongs to the FtsL family.</text>
</comment>
<dbReference type="GO" id="GO:0043093">
    <property type="term" value="P:FtsZ-dependent cytokinesis"/>
    <property type="evidence" value="ECO:0007669"/>
    <property type="project" value="UniProtKB-UniRule"/>
</dbReference>
<dbReference type="GeneID" id="99677048"/>
<dbReference type="GO" id="GO:0005886">
    <property type="term" value="C:plasma membrane"/>
    <property type="evidence" value="ECO:0007669"/>
    <property type="project" value="UniProtKB-SubCell"/>
</dbReference>
<protein>
    <recommendedName>
        <fullName evidence="7 8">Cell division protein FtsL</fullName>
    </recommendedName>
</protein>
<evidence type="ECO:0000313" key="11">
    <source>
        <dbReference type="Proteomes" id="UP000770161"/>
    </source>
</evidence>
<comment type="subcellular location">
    <subcellularLocation>
        <location evidence="7">Cell membrane</location>
        <topology evidence="7">Single-pass type II membrane protein</topology>
    </subcellularLocation>
    <text evidence="7">Localizes to the division septum where it forms a ring structure.</text>
</comment>
<evidence type="ECO:0000256" key="7">
    <source>
        <dbReference type="HAMAP-Rule" id="MF_00910"/>
    </source>
</evidence>
<evidence type="ECO:0000256" key="8">
    <source>
        <dbReference type="NCBIfam" id="TIGR02209"/>
    </source>
</evidence>
<dbReference type="GO" id="GO:0032153">
    <property type="term" value="C:cell division site"/>
    <property type="evidence" value="ECO:0007669"/>
    <property type="project" value="UniProtKB-UniRule"/>
</dbReference>
<keyword evidence="4 7" id="KW-1133">Transmembrane helix</keyword>
<reference evidence="9 11" key="1">
    <citation type="submission" date="2021-06" db="EMBL/GenBank/DDBJ databases">
        <title>Staphylococcus lentus K169 genome sequencing.</title>
        <authorList>
            <person name="Sundareshan S."/>
            <person name="Akhila D.S."/>
            <person name="Prachi D."/>
            <person name="Sivakumar R."/>
            <person name="Rajendhran J."/>
            <person name="Isloor S."/>
            <person name="Hegde N.R."/>
        </authorList>
    </citation>
    <scope>NUCLEOTIDE SEQUENCE [LARGE SCALE GENOMIC DNA]</scope>
    <source>
        <strain evidence="9 11">K169</strain>
    </source>
</reference>
<sequence length="126" mass="14755">MAVERIYPNYRPDEWQEPQVEPQRKKVTKSKVVGISRIEKFVYITLITMIALISIYMLSLKMDAYNNKTQIAELDNKIEEQKTTNGDLKTESMKQSSYERIYEKAEDYGLKLNNNNVKVVRSDAKN</sequence>
<dbReference type="Pfam" id="PF04977">
    <property type="entry name" value="DivIC"/>
    <property type="match status" value="1"/>
</dbReference>
<evidence type="ECO:0000256" key="5">
    <source>
        <dbReference type="ARBA" id="ARBA00023136"/>
    </source>
</evidence>
<evidence type="ECO:0000256" key="6">
    <source>
        <dbReference type="ARBA" id="ARBA00023306"/>
    </source>
</evidence>
<name>A0AAP1RRK1_MAMLE</name>
<evidence type="ECO:0000256" key="1">
    <source>
        <dbReference type="ARBA" id="ARBA00022475"/>
    </source>
</evidence>